<feature type="region of interest" description="Disordered" evidence="1">
    <location>
        <begin position="167"/>
        <end position="199"/>
    </location>
</feature>
<dbReference type="Pfam" id="PF11741">
    <property type="entry name" value="AMIN"/>
    <property type="match status" value="1"/>
</dbReference>
<dbReference type="EMBL" id="JANQDH010000014">
    <property type="protein sequence ID" value="MDH6059275.1"/>
    <property type="molecule type" value="Genomic_DNA"/>
</dbReference>
<dbReference type="Gene3D" id="2.60.40.3500">
    <property type="match status" value="1"/>
</dbReference>
<dbReference type="Proteomes" id="UP001159387">
    <property type="component" value="Unassembled WGS sequence"/>
</dbReference>
<keyword evidence="5" id="KW-1185">Reference proteome</keyword>
<proteinExistence type="predicted"/>
<evidence type="ECO:0000313" key="4">
    <source>
        <dbReference type="EMBL" id="MDH6059275.1"/>
    </source>
</evidence>
<evidence type="ECO:0000313" key="5">
    <source>
        <dbReference type="Proteomes" id="UP001159387"/>
    </source>
</evidence>
<sequence length="237" mass="26494">MIKQFWQCTQGLLGLYAVTFLQTGSSFAAPVARLDNWRFYPEAVELEINLSASTTPKYFYLAEPPRLVVDLPNTKLGYVSTIQNYWGAVKRIRVSQLHENVTRIVLDLASANSVDPRRIQLQPNSPQNPTRWVLRPTITNYTPSPPPVNLQSLPNLSPSLYPVTPNPRQPFVTVPPLQPRNSSQLPPSTLPPASFPARTNPNPSVPIIPNYQPSVPNIQVIEFGQPLPNPITKYPLN</sequence>
<name>A0AA43GPV2_9CYAN</name>
<comment type="caution">
    <text evidence="4">The sequence shown here is derived from an EMBL/GenBank/DDBJ whole genome shotgun (WGS) entry which is preliminary data.</text>
</comment>
<dbReference type="RefSeq" id="WP_280653290.1">
    <property type="nucleotide sequence ID" value="NZ_JANQDH010000014.1"/>
</dbReference>
<feature type="signal peptide" evidence="2">
    <location>
        <begin position="1"/>
        <end position="28"/>
    </location>
</feature>
<evidence type="ECO:0000256" key="2">
    <source>
        <dbReference type="SAM" id="SignalP"/>
    </source>
</evidence>
<feature type="domain" description="AMIN" evidence="3">
    <location>
        <begin position="34"/>
        <end position="134"/>
    </location>
</feature>
<organism evidence="4 5">
    <name type="scientific">Chrysosporum bergii ANA360D</name>
    <dbReference type="NCBI Taxonomy" id="617107"/>
    <lineage>
        <taxon>Bacteria</taxon>
        <taxon>Bacillati</taxon>
        <taxon>Cyanobacteriota</taxon>
        <taxon>Cyanophyceae</taxon>
        <taxon>Nostocales</taxon>
        <taxon>Nodulariaceae</taxon>
        <taxon>Chrysosporum</taxon>
    </lineage>
</organism>
<protein>
    <submittedName>
        <fullName evidence="4">AMIN domain-containing protein</fullName>
    </submittedName>
</protein>
<evidence type="ECO:0000259" key="3">
    <source>
        <dbReference type="Pfam" id="PF11741"/>
    </source>
</evidence>
<gene>
    <name evidence="4" type="ORF">NWP17_02245</name>
</gene>
<feature type="chain" id="PRO_5041332385" evidence="2">
    <location>
        <begin position="29"/>
        <end position="237"/>
    </location>
</feature>
<reference evidence="4 5" key="1">
    <citation type="journal article" date="2023" name="J. Phycol.">
        <title>Chrysosporum ovalisporum is synonymous with the true-branching cyanobacterium Umezakia natans (Nostocales/Aphanizomenonaceae).</title>
        <authorList>
            <person name="McGregor G.B."/>
            <person name="Sendall B.C."/>
            <person name="Niiyama Y."/>
            <person name="Tuji A."/>
            <person name="Willis A."/>
        </authorList>
    </citation>
    <scope>NUCLEOTIDE SEQUENCE [LARGE SCALE GENOMIC DNA]</scope>
    <source>
        <strain evidence="4 5">ANA360D</strain>
    </source>
</reference>
<evidence type="ECO:0000256" key="1">
    <source>
        <dbReference type="SAM" id="MobiDB-lite"/>
    </source>
</evidence>
<dbReference type="InterPro" id="IPR021731">
    <property type="entry name" value="AMIN_dom"/>
</dbReference>
<keyword evidence="2" id="KW-0732">Signal</keyword>
<dbReference type="AlphaFoldDB" id="A0AA43GPV2"/>
<accession>A0AA43GPV2</accession>